<evidence type="ECO:0000313" key="2">
    <source>
        <dbReference type="EMBL" id="BBA29782.1"/>
    </source>
</evidence>
<dbReference type="Pfam" id="PF14684">
    <property type="entry name" value="Tricorn_C1"/>
    <property type="match status" value="1"/>
</dbReference>
<dbReference type="GO" id="GO:0008236">
    <property type="term" value="F:serine-type peptidase activity"/>
    <property type="evidence" value="ECO:0007669"/>
    <property type="project" value="InterPro"/>
</dbReference>
<proteinExistence type="predicted"/>
<protein>
    <submittedName>
        <fullName evidence="2">Peptidase S41</fullName>
    </submittedName>
</protein>
<gene>
    <name evidence="2" type="ORF">PMEL_200306</name>
</gene>
<dbReference type="EMBL" id="AP018050">
    <property type="protein sequence ID" value="BBA29782.1"/>
    <property type="molecule type" value="Genomic_DNA"/>
</dbReference>
<dbReference type="RefSeq" id="WP_120174918.1">
    <property type="nucleotide sequence ID" value="NZ_AP018050.1"/>
</dbReference>
<evidence type="ECO:0000259" key="1">
    <source>
        <dbReference type="SMART" id="SM00245"/>
    </source>
</evidence>
<evidence type="ECO:0000313" key="3">
    <source>
        <dbReference type="Proteomes" id="UP000267517"/>
    </source>
</evidence>
<dbReference type="Gene3D" id="3.90.226.10">
    <property type="entry name" value="2-enoyl-CoA Hydratase, Chain A, domain 1"/>
    <property type="match status" value="1"/>
</dbReference>
<sequence>MKKLILFTFVFLGLLLTAFVLYVWNQERTSLKWEDVQAYNADKIPVEPKDFQSDFEEMFKVIKDEYVYKDTKHLNLDSIHTACLQRLDTMRSKVAYSLLIKELFSNLKCAHANNVSIEEPWFIQGAHITVIDDRVFVDKPSDFAVKAGLLDKDEIVAVDGVPVNKWVTDYTKYVSASTDADRYFRAAKSILCSYTDSVKKLDIIRQGKPLTLTVHLQSKYIPEKNKEQDVTWKKLSSKVGYIDLRSMLDGVDKQFSKALTSLKQLPFLIVDLRNNGGGDSSVGDFIAQHLIKGKRTIWNGTTLSPSPDRYKGKVIVLSGPVTVSAAESFLITMKESGDAVVVGTPSAGDTGGNPRLFKTTHGLYYWFPIGHSFTHSPKGFPLEGEGIKPHHLVPMKVDDFLSGKDTQLSYAEELTHKM</sequence>
<feature type="domain" description="Tail specific protease" evidence="1">
    <location>
        <begin position="209"/>
        <end position="394"/>
    </location>
</feature>
<dbReference type="SUPFAM" id="SSF50156">
    <property type="entry name" value="PDZ domain-like"/>
    <property type="match status" value="1"/>
</dbReference>
<reference evidence="2 3" key="1">
    <citation type="submission" date="2017-05" db="EMBL/GenBank/DDBJ databases">
        <title>whole genome sequence of Prevotella melaninogenica GAI 07411.</title>
        <authorList>
            <person name="Kondo Y."/>
            <person name="Hoshino T."/>
        </authorList>
    </citation>
    <scope>NUCLEOTIDE SEQUENCE [LARGE SCALE GENOMIC DNA]</scope>
    <source>
        <strain evidence="2 3">GAI 07411</strain>
    </source>
</reference>
<organism evidence="2 3">
    <name type="scientific">Prevotella melaninogenica</name>
    <dbReference type="NCBI Taxonomy" id="28132"/>
    <lineage>
        <taxon>Bacteria</taxon>
        <taxon>Pseudomonadati</taxon>
        <taxon>Bacteroidota</taxon>
        <taxon>Bacteroidia</taxon>
        <taxon>Bacteroidales</taxon>
        <taxon>Prevotellaceae</taxon>
        <taxon>Prevotella</taxon>
    </lineage>
</organism>
<dbReference type="OrthoDB" id="9815657at2"/>
<dbReference type="InterPro" id="IPR028204">
    <property type="entry name" value="Tricorn_C1"/>
</dbReference>
<dbReference type="PANTHER" id="PTHR32060:SF22">
    <property type="entry name" value="CARBOXYL-TERMINAL-PROCESSING PEPTIDASE 3, CHLOROPLASTIC"/>
    <property type="match status" value="1"/>
</dbReference>
<dbReference type="Gene3D" id="3.30.750.44">
    <property type="match status" value="1"/>
</dbReference>
<dbReference type="AlphaFoldDB" id="A0A250KJJ5"/>
<dbReference type="InterPro" id="IPR029045">
    <property type="entry name" value="ClpP/crotonase-like_dom_sf"/>
</dbReference>
<dbReference type="GO" id="GO:0004175">
    <property type="term" value="F:endopeptidase activity"/>
    <property type="evidence" value="ECO:0007669"/>
    <property type="project" value="TreeGrafter"/>
</dbReference>
<dbReference type="CDD" id="cd07563">
    <property type="entry name" value="Peptidase_S41_IRBP"/>
    <property type="match status" value="1"/>
</dbReference>
<dbReference type="Pfam" id="PF21558">
    <property type="entry name" value="Pept_S41_N_bact"/>
    <property type="match status" value="1"/>
</dbReference>
<dbReference type="Gene3D" id="2.30.42.10">
    <property type="match status" value="1"/>
</dbReference>
<dbReference type="GO" id="GO:0006508">
    <property type="term" value="P:proteolysis"/>
    <property type="evidence" value="ECO:0007669"/>
    <property type="project" value="InterPro"/>
</dbReference>
<name>A0A250KJJ5_9BACT</name>
<dbReference type="InterPro" id="IPR005151">
    <property type="entry name" value="Tail-specific_protease"/>
</dbReference>
<dbReference type="SUPFAM" id="SSF52096">
    <property type="entry name" value="ClpP/crotonase"/>
    <property type="match status" value="1"/>
</dbReference>
<dbReference type="SMART" id="SM00245">
    <property type="entry name" value="TSPc"/>
    <property type="match status" value="1"/>
</dbReference>
<dbReference type="InterPro" id="IPR048818">
    <property type="entry name" value="BACUNI_00178-like_N"/>
</dbReference>
<dbReference type="GO" id="GO:0007165">
    <property type="term" value="P:signal transduction"/>
    <property type="evidence" value="ECO:0007669"/>
    <property type="project" value="TreeGrafter"/>
</dbReference>
<dbReference type="Proteomes" id="UP000267517">
    <property type="component" value="Chromosome II"/>
</dbReference>
<dbReference type="PANTHER" id="PTHR32060">
    <property type="entry name" value="TAIL-SPECIFIC PROTEASE"/>
    <property type="match status" value="1"/>
</dbReference>
<dbReference type="Pfam" id="PF03572">
    <property type="entry name" value="Peptidase_S41"/>
    <property type="match status" value="1"/>
</dbReference>
<dbReference type="GO" id="GO:0030288">
    <property type="term" value="C:outer membrane-bounded periplasmic space"/>
    <property type="evidence" value="ECO:0007669"/>
    <property type="project" value="TreeGrafter"/>
</dbReference>
<accession>A0A250KJJ5</accession>
<dbReference type="InterPro" id="IPR036034">
    <property type="entry name" value="PDZ_sf"/>
</dbReference>